<name>L8WL45_THACA</name>
<dbReference type="InterPro" id="IPR036188">
    <property type="entry name" value="FAD/NAD-bd_sf"/>
</dbReference>
<keyword evidence="5 7" id="KW-0503">Monooxygenase</keyword>
<gene>
    <name evidence="7" type="ORF">AG1IA_08900</name>
</gene>
<dbReference type="HOGENOM" id="CLU_009665_19_3_1"/>
<evidence type="ECO:0000256" key="1">
    <source>
        <dbReference type="ARBA" id="ARBA00007992"/>
    </source>
</evidence>
<evidence type="ECO:0000259" key="6">
    <source>
        <dbReference type="Pfam" id="PF01494"/>
    </source>
</evidence>
<dbReference type="Pfam" id="PF01494">
    <property type="entry name" value="FAD_binding_3"/>
    <property type="match status" value="1"/>
</dbReference>
<organism evidence="7 8">
    <name type="scientific">Thanatephorus cucumeris (strain AG1-IA)</name>
    <name type="common">Rice sheath blight fungus</name>
    <name type="synonym">Rhizoctonia solani</name>
    <dbReference type="NCBI Taxonomy" id="983506"/>
    <lineage>
        <taxon>Eukaryota</taxon>
        <taxon>Fungi</taxon>
        <taxon>Dikarya</taxon>
        <taxon>Basidiomycota</taxon>
        <taxon>Agaricomycotina</taxon>
        <taxon>Agaricomycetes</taxon>
        <taxon>Cantharellales</taxon>
        <taxon>Ceratobasidiaceae</taxon>
        <taxon>Rhizoctonia</taxon>
        <taxon>Rhizoctonia solani AG-1</taxon>
    </lineage>
</organism>
<evidence type="ECO:0000313" key="8">
    <source>
        <dbReference type="Proteomes" id="UP000011668"/>
    </source>
</evidence>
<accession>L8WL45</accession>
<dbReference type="EMBL" id="AFRT01002876">
    <property type="protein sequence ID" value="ELU37079.1"/>
    <property type="molecule type" value="Genomic_DNA"/>
</dbReference>
<sequence>MSTPIKAPLAAADASVDATKAQSSVLFDGRTTSSPLNIVVVGCGLGGLAAAYCLAKAGHKVTMFEGAPAIGEVGAGIQVTPNVSRLLIRWGLGEQLENIAVRPEGIVFRRWNTGEKVGETKWGGEFENEHGAPYYHIHRADFHKLLYDITIPLIDLHLNSYVTSIDPEAPSVTIKNDKVFKCDLIIGADGVKSAIREMVVGHVDRPVDTGDAAYRAIVPTDKLLADPELRSLVEHPEMTGWMGPGRHIMGYCIVSNFLWASVWEQELRLDRGFSVPRRSTTWFFSTPMTALRNLGPLKDLATTCARTLRAGSLGKLLKMVPSTLKWALRDRLPLDTWIHKSNKVVLLGDACHPMLPYRAQGAAMAIEDGCVLGNLFSRVSNPSQVPYFLRAYETLRLSRTANTQAQSRLNQKIFHYEDGPEQEARDASMRAAMRGETEGSANQWADKAKSKVQFSYDADAAAEEWWREVGSKEQALASA</sequence>
<evidence type="ECO:0000256" key="3">
    <source>
        <dbReference type="ARBA" id="ARBA00022827"/>
    </source>
</evidence>
<evidence type="ECO:0000313" key="7">
    <source>
        <dbReference type="EMBL" id="ELU37079.1"/>
    </source>
</evidence>
<dbReference type="OrthoDB" id="1878542at2759"/>
<dbReference type="PANTHER" id="PTHR13789">
    <property type="entry name" value="MONOOXYGENASE"/>
    <property type="match status" value="1"/>
</dbReference>
<comment type="caution">
    <text evidence="7">The sequence shown here is derived from an EMBL/GenBank/DDBJ whole genome shotgun (WGS) entry which is preliminary data.</text>
</comment>
<keyword evidence="8" id="KW-1185">Reference proteome</keyword>
<dbReference type="Gene3D" id="3.50.50.60">
    <property type="entry name" value="FAD/NAD(P)-binding domain"/>
    <property type="match status" value="1"/>
</dbReference>
<feature type="domain" description="FAD-binding" evidence="6">
    <location>
        <begin position="38"/>
        <end position="402"/>
    </location>
</feature>
<dbReference type="GO" id="GO:0071949">
    <property type="term" value="F:FAD binding"/>
    <property type="evidence" value="ECO:0007669"/>
    <property type="project" value="InterPro"/>
</dbReference>
<dbReference type="InterPro" id="IPR002938">
    <property type="entry name" value="FAD-bd"/>
</dbReference>
<comment type="similarity">
    <text evidence="1">Belongs to the paxM FAD-dependent monooxygenase family.</text>
</comment>
<dbReference type="STRING" id="983506.L8WL45"/>
<protein>
    <submittedName>
        <fullName evidence="7">Salicylate 1-monooxygenase</fullName>
    </submittedName>
</protein>
<keyword evidence="2" id="KW-0285">Flavoprotein</keyword>
<dbReference type="SUPFAM" id="SSF51905">
    <property type="entry name" value="FAD/NAD(P)-binding domain"/>
    <property type="match status" value="1"/>
</dbReference>
<evidence type="ECO:0000256" key="2">
    <source>
        <dbReference type="ARBA" id="ARBA00022630"/>
    </source>
</evidence>
<dbReference type="OMA" id="MTGWMGP"/>
<dbReference type="PANTHER" id="PTHR13789:SF147">
    <property type="entry name" value="PUTATIVE (AFU_ORTHOLOGUE AFUA_2G01950)-RELATED"/>
    <property type="match status" value="1"/>
</dbReference>
<dbReference type="PRINTS" id="PR00420">
    <property type="entry name" value="RNGMNOXGNASE"/>
</dbReference>
<evidence type="ECO:0000256" key="4">
    <source>
        <dbReference type="ARBA" id="ARBA00023002"/>
    </source>
</evidence>
<proteinExistence type="inferred from homology"/>
<reference evidence="7 8" key="1">
    <citation type="journal article" date="2013" name="Nat. Commun.">
        <title>The evolution and pathogenic mechanisms of the rice sheath blight pathogen.</title>
        <authorList>
            <person name="Zheng A."/>
            <person name="Lin R."/>
            <person name="Xu L."/>
            <person name="Qin P."/>
            <person name="Tang C."/>
            <person name="Ai P."/>
            <person name="Zhang D."/>
            <person name="Liu Y."/>
            <person name="Sun Z."/>
            <person name="Feng H."/>
            <person name="Wang Y."/>
            <person name="Chen Y."/>
            <person name="Liang X."/>
            <person name="Fu R."/>
            <person name="Li Q."/>
            <person name="Zhang J."/>
            <person name="Yu X."/>
            <person name="Xie Z."/>
            <person name="Ding L."/>
            <person name="Guan P."/>
            <person name="Tang J."/>
            <person name="Liang Y."/>
            <person name="Wang S."/>
            <person name="Deng Q."/>
            <person name="Li S."/>
            <person name="Zhu J."/>
            <person name="Wang L."/>
            <person name="Liu H."/>
            <person name="Li P."/>
        </authorList>
    </citation>
    <scope>NUCLEOTIDE SEQUENCE [LARGE SCALE GENOMIC DNA]</scope>
    <source>
        <strain evidence="8">AG-1 IA</strain>
    </source>
</reference>
<dbReference type="Proteomes" id="UP000011668">
    <property type="component" value="Unassembled WGS sequence"/>
</dbReference>
<keyword evidence="4" id="KW-0560">Oxidoreductase</keyword>
<dbReference type="GO" id="GO:0004497">
    <property type="term" value="F:monooxygenase activity"/>
    <property type="evidence" value="ECO:0007669"/>
    <property type="project" value="UniProtKB-KW"/>
</dbReference>
<dbReference type="InterPro" id="IPR050493">
    <property type="entry name" value="FAD-dep_Monooxygenase_BioMet"/>
</dbReference>
<dbReference type="AlphaFoldDB" id="L8WL45"/>
<keyword evidence="3" id="KW-0274">FAD</keyword>
<evidence type="ECO:0000256" key="5">
    <source>
        <dbReference type="ARBA" id="ARBA00023033"/>
    </source>
</evidence>